<protein>
    <recommendedName>
        <fullName evidence="3">Dynein light chain</fullName>
    </recommendedName>
</protein>
<dbReference type="GO" id="GO:0007017">
    <property type="term" value="P:microtubule-based process"/>
    <property type="evidence" value="ECO:0007669"/>
    <property type="project" value="InterPro"/>
</dbReference>
<evidence type="ECO:0000313" key="2">
    <source>
        <dbReference type="Proteomes" id="UP000008909"/>
    </source>
</evidence>
<dbReference type="Pfam" id="PF01221">
    <property type="entry name" value="Dynein_light"/>
    <property type="match status" value="1"/>
</dbReference>
<dbReference type="GO" id="GO:0030286">
    <property type="term" value="C:dynein complex"/>
    <property type="evidence" value="ECO:0007669"/>
    <property type="project" value="InterPro"/>
</dbReference>
<accession>G7YD16</accession>
<sequence length="197" mass="22336">MPNNQQAELLKLADDLMEKTGNPIKVASNLRDEMNKRYGPAWQCVVGRDFSRHSDYFVLSSIGCIPPAYRIDTELYKNVIRFHVHLSDTLMDKQNGIKDRFGSVALRLLLVNMPLLINTFPSSCCQPNKLLASLDRLKQTTGQLLLPCDRIVDRNHENGLGRGARNPHDRADIPLAIDWSADLDTTLYRSMAELRIC</sequence>
<dbReference type="EMBL" id="DF143086">
    <property type="protein sequence ID" value="GAA50850.1"/>
    <property type="molecule type" value="Genomic_DNA"/>
</dbReference>
<reference key="2">
    <citation type="submission" date="2011-10" db="EMBL/GenBank/DDBJ databases">
        <title>The genome and transcriptome sequence of Clonorchis sinensis provide insights into the carcinogenic liver fluke.</title>
        <authorList>
            <person name="Wang X."/>
            <person name="Huang Y."/>
            <person name="Chen W."/>
            <person name="Liu H."/>
            <person name="Guo L."/>
            <person name="Chen Y."/>
            <person name="Luo F."/>
            <person name="Zhou W."/>
            <person name="Sun J."/>
            <person name="Mao Q."/>
            <person name="Liang P."/>
            <person name="Zhou C."/>
            <person name="Tian Y."/>
            <person name="Men J."/>
            <person name="Lv X."/>
            <person name="Huang L."/>
            <person name="Zhou J."/>
            <person name="Hu Y."/>
            <person name="Li R."/>
            <person name="Zhang F."/>
            <person name="Lei H."/>
            <person name="Li X."/>
            <person name="Hu X."/>
            <person name="Liang C."/>
            <person name="Xu J."/>
            <person name="Wu Z."/>
            <person name="Yu X."/>
        </authorList>
    </citation>
    <scope>NUCLEOTIDE SEQUENCE</scope>
    <source>
        <strain>Henan</strain>
    </source>
</reference>
<keyword evidence="2" id="KW-1185">Reference proteome</keyword>
<dbReference type="AlphaFoldDB" id="G7YD16"/>
<dbReference type="InterPro" id="IPR001372">
    <property type="entry name" value="Dynein_light_chain_typ-1/2"/>
</dbReference>
<gene>
    <name evidence="1" type="ORF">CLF_105138</name>
</gene>
<dbReference type="Gene3D" id="3.30.740.10">
    <property type="entry name" value="Protein Inhibitor Of Neuronal Nitric Oxide Synthase"/>
    <property type="match status" value="1"/>
</dbReference>
<dbReference type="SUPFAM" id="SSF54648">
    <property type="entry name" value="DLC"/>
    <property type="match status" value="1"/>
</dbReference>
<reference evidence="1" key="1">
    <citation type="journal article" date="2011" name="Genome Biol.">
        <title>The draft genome of the carcinogenic human liver fluke Clonorchis sinensis.</title>
        <authorList>
            <person name="Wang X."/>
            <person name="Chen W."/>
            <person name="Huang Y."/>
            <person name="Sun J."/>
            <person name="Men J."/>
            <person name="Liu H."/>
            <person name="Luo F."/>
            <person name="Guo L."/>
            <person name="Lv X."/>
            <person name="Deng C."/>
            <person name="Zhou C."/>
            <person name="Fan Y."/>
            <person name="Li X."/>
            <person name="Huang L."/>
            <person name="Hu Y."/>
            <person name="Liang C."/>
            <person name="Hu X."/>
            <person name="Xu J."/>
            <person name="Yu X."/>
        </authorList>
    </citation>
    <scope>NUCLEOTIDE SEQUENCE [LARGE SCALE GENOMIC DNA]</scope>
    <source>
        <strain evidence="1">Henan</strain>
    </source>
</reference>
<dbReference type="CDD" id="cd21450">
    <property type="entry name" value="DLC-like_DYNLL1-like"/>
    <property type="match status" value="1"/>
</dbReference>
<organism evidence="1 2">
    <name type="scientific">Clonorchis sinensis</name>
    <name type="common">Chinese liver fluke</name>
    <dbReference type="NCBI Taxonomy" id="79923"/>
    <lineage>
        <taxon>Eukaryota</taxon>
        <taxon>Metazoa</taxon>
        <taxon>Spiralia</taxon>
        <taxon>Lophotrochozoa</taxon>
        <taxon>Platyhelminthes</taxon>
        <taxon>Trematoda</taxon>
        <taxon>Digenea</taxon>
        <taxon>Opisthorchiida</taxon>
        <taxon>Opisthorchiata</taxon>
        <taxon>Opisthorchiidae</taxon>
        <taxon>Clonorchis</taxon>
    </lineage>
</organism>
<dbReference type="InterPro" id="IPR037177">
    <property type="entry name" value="DLC_sf"/>
</dbReference>
<evidence type="ECO:0008006" key="3">
    <source>
        <dbReference type="Google" id="ProtNLM"/>
    </source>
</evidence>
<name>G7YD16_CLOSI</name>
<proteinExistence type="predicted"/>
<evidence type="ECO:0000313" key="1">
    <source>
        <dbReference type="EMBL" id="GAA50850.1"/>
    </source>
</evidence>
<dbReference type="Proteomes" id="UP000008909">
    <property type="component" value="Unassembled WGS sequence"/>
</dbReference>